<evidence type="ECO:0000313" key="2">
    <source>
        <dbReference type="Proteomes" id="UP000182178"/>
    </source>
</evidence>
<evidence type="ECO:0000313" key="1">
    <source>
        <dbReference type="EMBL" id="CUA86853.1"/>
    </source>
</evidence>
<name>A0ABM9U2P1_9HYPH</name>
<dbReference type="RefSeq" id="WP_210165979.1">
    <property type="nucleotide sequence ID" value="NZ_CYHC01000003.1"/>
</dbReference>
<reference evidence="1 2" key="1">
    <citation type="submission" date="2015-08" db="EMBL/GenBank/DDBJ databases">
        <authorList>
            <person name="Varghese N."/>
        </authorList>
    </citation>
    <scope>NUCLEOTIDE SEQUENCE [LARGE SCALE GENOMIC DNA]</scope>
    <source>
        <strain evidence="1 2">DSM 18167</strain>
    </source>
</reference>
<dbReference type="EMBL" id="CYHC01000003">
    <property type="protein sequence ID" value="CUA86853.1"/>
    <property type="molecule type" value="Genomic_DNA"/>
</dbReference>
<protein>
    <submittedName>
        <fullName evidence="1">Uncharacterized protein</fullName>
    </submittedName>
</protein>
<accession>A0ABM9U2P1</accession>
<gene>
    <name evidence="1" type="ORF">Ga0061061_10347</name>
</gene>
<organism evidence="1 2">
    <name type="scientific">Chelatococcus sambhunathii</name>
    <dbReference type="NCBI Taxonomy" id="363953"/>
    <lineage>
        <taxon>Bacteria</taxon>
        <taxon>Pseudomonadati</taxon>
        <taxon>Pseudomonadota</taxon>
        <taxon>Alphaproteobacteria</taxon>
        <taxon>Hyphomicrobiales</taxon>
        <taxon>Chelatococcaceae</taxon>
        <taxon>Chelatococcus</taxon>
    </lineage>
</organism>
<keyword evidence="2" id="KW-1185">Reference proteome</keyword>
<dbReference type="Proteomes" id="UP000182178">
    <property type="component" value="Unassembled WGS sequence"/>
</dbReference>
<comment type="caution">
    <text evidence="1">The sequence shown here is derived from an EMBL/GenBank/DDBJ whole genome shotgun (WGS) entry which is preliminary data.</text>
</comment>
<sequence length="57" mass="6049">MPVTEVAEDLAETCTVAAVIDKVFKPDLEALQDTPNALDVLAVRAAIRPWATVVACP</sequence>
<proteinExistence type="predicted"/>